<dbReference type="InterPro" id="IPR003533">
    <property type="entry name" value="Doublecortin_dom"/>
</dbReference>
<keyword evidence="4" id="KW-1185">Reference proteome</keyword>
<feature type="region of interest" description="Disordered" evidence="1">
    <location>
        <begin position="250"/>
        <end position="288"/>
    </location>
</feature>
<evidence type="ECO:0000259" key="2">
    <source>
        <dbReference type="PROSITE" id="PS50309"/>
    </source>
</evidence>
<organism evidence="3 4">
    <name type="scientific">Euphydryas editha</name>
    <name type="common">Edith's checkerspot</name>
    <dbReference type="NCBI Taxonomy" id="104508"/>
    <lineage>
        <taxon>Eukaryota</taxon>
        <taxon>Metazoa</taxon>
        <taxon>Ecdysozoa</taxon>
        <taxon>Arthropoda</taxon>
        <taxon>Hexapoda</taxon>
        <taxon>Insecta</taxon>
        <taxon>Pterygota</taxon>
        <taxon>Neoptera</taxon>
        <taxon>Endopterygota</taxon>
        <taxon>Lepidoptera</taxon>
        <taxon>Glossata</taxon>
        <taxon>Ditrysia</taxon>
        <taxon>Papilionoidea</taxon>
        <taxon>Nymphalidae</taxon>
        <taxon>Nymphalinae</taxon>
        <taxon>Euphydryas</taxon>
    </lineage>
</organism>
<feature type="compositionally biased region" description="Low complexity" evidence="1">
    <location>
        <begin position="260"/>
        <end position="281"/>
    </location>
</feature>
<feature type="domain" description="Doublecortin" evidence="2">
    <location>
        <begin position="16"/>
        <end position="99"/>
    </location>
</feature>
<evidence type="ECO:0000313" key="3">
    <source>
        <dbReference type="EMBL" id="CAH2099645.1"/>
    </source>
</evidence>
<reference evidence="3" key="1">
    <citation type="submission" date="2022-03" db="EMBL/GenBank/DDBJ databases">
        <authorList>
            <person name="Tunstrom K."/>
        </authorList>
    </citation>
    <scope>NUCLEOTIDE SEQUENCE</scope>
</reference>
<sequence length="586" mass="66877">MNEPNTPDDSRDWNSIDIFLFSNGQEYSPPRKYHLQSDDLRWWDNTKTFLARSQYGSMHSAIDLYSLDGKKIEGPLELKNAAAYVAVKLPDAFIPAGYEKYLFKASRSWEKRQGKLSNNSEIDETAKTRMYLDITTIEQIEEIVSLRMDEDSVLDAVDKTQKSVEKSTIPKLNSVKPIKVYPKKISSDTERTLVKTKNISNLKFSKNENSLIQTKNTPFKPQKCNNKQQISSKYTRCPKLMTRANSVECKTKPNQTRTSNLPKIENINKNNKNVPEKNLPPESDMYKNNQNDVESIHLDTDQKLVDNDPTNQLLEISKNNKDLSEDRIQKYSVSTDNSKGKLNIQLRIKLEDFPHAETSENCNHIKNKRSYITLIKKEMASQVNIDVILGKEIFTLNNNLFLNGKSIESNVTKTEDYINDQDIFVRCTCDDLISKFSVLNGSGQKNIPKLSNETNEVSLESCCTCRKEKIETVDRGVQKSTSSCSDVLLSSTKALNRESINVTKYNAPILQEDPKEHVTKKQPEVQNDTFAVGTGVPLLVPKVFEDKSVQTEWCNVLLQAKCHEDGRYSFHLPSLSLLKQYNIDKI</sequence>
<dbReference type="GO" id="GO:0035556">
    <property type="term" value="P:intracellular signal transduction"/>
    <property type="evidence" value="ECO:0007669"/>
    <property type="project" value="InterPro"/>
</dbReference>
<dbReference type="InterPro" id="IPR036572">
    <property type="entry name" value="Doublecortin_dom_sf"/>
</dbReference>
<dbReference type="PROSITE" id="PS50309">
    <property type="entry name" value="DC"/>
    <property type="match status" value="1"/>
</dbReference>
<dbReference type="Gene3D" id="3.10.20.230">
    <property type="entry name" value="Doublecortin domain"/>
    <property type="match status" value="1"/>
</dbReference>
<gene>
    <name evidence="3" type="ORF">EEDITHA_LOCUS14595</name>
</gene>
<dbReference type="Proteomes" id="UP001153954">
    <property type="component" value="Unassembled WGS sequence"/>
</dbReference>
<name>A0AAU9UPF5_EUPED</name>
<accession>A0AAU9UPF5</accession>
<evidence type="ECO:0000256" key="1">
    <source>
        <dbReference type="SAM" id="MobiDB-lite"/>
    </source>
</evidence>
<dbReference type="EMBL" id="CAKOGL010000022">
    <property type="protein sequence ID" value="CAH2099645.1"/>
    <property type="molecule type" value="Genomic_DNA"/>
</dbReference>
<dbReference type="AlphaFoldDB" id="A0AAU9UPF5"/>
<proteinExistence type="predicted"/>
<dbReference type="SUPFAM" id="SSF89837">
    <property type="entry name" value="Doublecortin (DC)"/>
    <property type="match status" value="1"/>
</dbReference>
<comment type="caution">
    <text evidence="3">The sequence shown here is derived from an EMBL/GenBank/DDBJ whole genome shotgun (WGS) entry which is preliminary data.</text>
</comment>
<protein>
    <recommendedName>
        <fullName evidence="2">Doublecortin domain-containing protein</fullName>
    </recommendedName>
</protein>
<evidence type="ECO:0000313" key="4">
    <source>
        <dbReference type="Proteomes" id="UP001153954"/>
    </source>
</evidence>